<keyword evidence="1" id="KW-0433">Leucine-rich repeat</keyword>
<dbReference type="PANTHER" id="PTHR48051:SF1">
    <property type="entry name" value="RAS SUPPRESSOR PROTEIN 1"/>
    <property type="match status" value="1"/>
</dbReference>
<reference evidence="3" key="1">
    <citation type="submission" date="2013-07" db="EMBL/GenBank/DDBJ databases">
        <authorList>
            <person name="Geib S."/>
        </authorList>
    </citation>
    <scope>NUCLEOTIDE SEQUENCE</scope>
</reference>
<keyword evidence="2" id="KW-0677">Repeat</keyword>
<name>W8B5R5_CERCA</name>
<evidence type="ECO:0000256" key="2">
    <source>
        <dbReference type="ARBA" id="ARBA00022737"/>
    </source>
</evidence>
<organism evidence="3">
    <name type="scientific">Ceratitis capitata</name>
    <name type="common">Mediterranean fruit fly</name>
    <name type="synonym">Tephritis capitata</name>
    <dbReference type="NCBI Taxonomy" id="7213"/>
    <lineage>
        <taxon>Eukaryota</taxon>
        <taxon>Metazoa</taxon>
        <taxon>Ecdysozoa</taxon>
        <taxon>Arthropoda</taxon>
        <taxon>Hexapoda</taxon>
        <taxon>Insecta</taxon>
        <taxon>Pterygota</taxon>
        <taxon>Neoptera</taxon>
        <taxon>Endopterygota</taxon>
        <taxon>Diptera</taxon>
        <taxon>Brachycera</taxon>
        <taxon>Muscomorpha</taxon>
        <taxon>Tephritoidea</taxon>
        <taxon>Tephritidae</taxon>
        <taxon>Ceratitis</taxon>
        <taxon>Ceratitis</taxon>
    </lineage>
</organism>
<dbReference type="EMBL" id="GAMC01017904">
    <property type="protein sequence ID" value="JAB88651.1"/>
    <property type="molecule type" value="mRNA"/>
</dbReference>
<dbReference type="SMART" id="SM00364">
    <property type="entry name" value="LRR_BAC"/>
    <property type="match status" value="4"/>
</dbReference>
<dbReference type="GO" id="GO:0005737">
    <property type="term" value="C:cytoplasm"/>
    <property type="evidence" value="ECO:0007669"/>
    <property type="project" value="TreeGrafter"/>
</dbReference>
<dbReference type="PANTHER" id="PTHR48051">
    <property type="match status" value="1"/>
</dbReference>
<proteinExistence type="evidence at transcript level"/>
<evidence type="ECO:0000256" key="1">
    <source>
        <dbReference type="ARBA" id="ARBA00022614"/>
    </source>
</evidence>
<protein>
    <submittedName>
        <fullName evidence="3">Leucine-rich repeat-containing protein 28</fullName>
    </submittedName>
</protein>
<dbReference type="AlphaFoldDB" id="W8B5R5"/>
<dbReference type="InterPro" id="IPR003591">
    <property type="entry name" value="Leu-rich_rpt_typical-subtyp"/>
</dbReference>
<dbReference type="InterPro" id="IPR032675">
    <property type="entry name" value="LRR_dom_sf"/>
</dbReference>
<dbReference type="SUPFAM" id="SSF52058">
    <property type="entry name" value="L domain-like"/>
    <property type="match status" value="1"/>
</dbReference>
<sequence>MNKTTLHWSYLNFKDVPMDLFLYEDLEENYSILPSKVYLKENFITTIPKWLLNVTTLKFIHLAGNNLSAIPEEMYLLENLEFLDVSNNQIRELPKTIGLIDRLQRFNISGNELTELPPEIGALKQLEELNISKNHLKRLPVQLSECQRLNELNLSDNADIWHIPERISNLPSLQSLSADRCALFYLPVALSKFINHIRIFHNTSITHVPMIYEKFFQTFYDNRAKVTPLAVTHRSYFWVLERETNTRLLLPFGTRRIFRVPSLDNQVTLYDDCLRAVQYLARYMPLWQNVALKHMLPEKFIYDHIVNGPTGRCTLFKCSNPLYTTYYFMAVKRRGSTSKQIFTCYFCSNLCANVWLGENGKKYYQLDWEVCDD</sequence>
<gene>
    <name evidence="3" type="primary">LRC28</name>
</gene>
<dbReference type="InterPro" id="IPR001611">
    <property type="entry name" value="Leu-rich_rpt"/>
</dbReference>
<dbReference type="PROSITE" id="PS51450">
    <property type="entry name" value="LRR"/>
    <property type="match status" value="1"/>
</dbReference>
<dbReference type="InterPro" id="IPR050216">
    <property type="entry name" value="LRR_domain-containing"/>
</dbReference>
<dbReference type="OrthoDB" id="2021138at2759"/>
<dbReference type="Pfam" id="PF13855">
    <property type="entry name" value="LRR_8"/>
    <property type="match status" value="2"/>
</dbReference>
<accession>W8B5R5</accession>
<dbReference type="Gene3D" id="3.80.10.10">
    <property type="entry name" value="Ribonuclease Inhibitor"/>
    <property type="match status" value="1"/>
</dbReference>
<evidence type="ECO:0000313" key="3">
    <source>
        <dbReference type="EMBL" id="JAB88651.1"/>
    </source>
</evidence>
<reference evidence="3" key="2">
    <citation type="journal article" date="2014" name="BMC Genomics">
        <title>A genomic perspective to assessing quality of mass-reared SIT flies used in Mediterranean fruit fly (Ceratitis capitata) eradication in California.</title>
        <authorList>
            <person name="Calla B."/>
            <person name="Hall B."/>
            <person name="Hou S."/>
            <person name="Geib S.M."/>
        </authorList>
    </citation>
    <scope>NUCLEOTIDE SEQUENCE</scope>
</reference>
<dbReference type="SMART" id="SM00369">
    <property type="entry name" value="LRR_TYP"/>
    <property type="match status" value="5"/>
</dbReference>